<dbReference type="EMBL" id="CP002444">
    <property type="protein sequence ID" value="ADU96829.1"/>
    <property type="molecule type" value="Genomic_DNA"/>
</dbReference>
<dbReference type="Gene3D" id="1.20.1600.10">
    <property type="entry name" value="Outer membrane efflux proteins (OEP)"/>
    <property type="match status" value="1"/>
</dbReference>
<sequence length="429" mass="48004">MRAVLIALILSLLTVSSRAGELDRLIYLAFSSNKEVQKAKTELKISSVEFKEAVTGYFPKVELSYSRNYLNSVPTYTFSLPGLPPSGFSLFNKSFYQFKVEAVQPLFTGGRVSNSVKLRSFQERASYYTLLEVLNRVAYRVKRSYYNYLKARAMLNVAEATLRAAKAHYAVVKAFYDEGIVARRDLLEAQVKLEEAKQQVVKAKGLVEVAREQLRTVVGAGKLPPLSGCLRATPVSLPPLEELIQRAYRQRPLLKALKAAEGAARSGERLAVSSFMPELLLGISYQRTSQYPGLSPFSSTAVAVTFRFPLFEGGRRFLELEKARLQIDKARLSLERAKEEVRLQVVSAYTEFNSARKQLDVAKKMVEEARELLRDSRERYREHVGTSTEVVDAIAYLQRARSSLVSALADYETALAALRWAVGAGGGER</sequence>
<evidence type="ECO:0000313" key="9">
    <source>
        <dbReference type="EMBL" id="ADU96829.1"/>
    </source>
</evidence>
<dbReference type="AlphaFoldDB" id="E8T6P5"/>
<keyword evidence="8" id="KW-0175">Coiled coil</keyword>
<proteinExistence type="inferred from homology"/>
<evidence type="ECO:0000256" key="1">
    <source>
        <dbReference type="ARBA" id="ARBA00004442"/>
    </source>
</evidence>
<dbReference type="PANTHER" id="PTHR30026">
    <property type="entry name" value="OUTER MEMBRANE PROTEIN TOLC"/>
    <property type="match status" value="1"/>
</dbReference>
<keyword evidence="4" id="KW-1134">Transmembrane beta strand</keyword>
<dbReference type="InterPro" id="IPR051906">
    <property type="entry name" value="TolC-like"/>
</dbReference>
<gene>
    <name evidence="9" type="ordered locus">Theam_0862</name>
</gene>
<dbReference type="Proteomes" id="UP000006362">
    <property type="component" value="Chromosome"/>
</dbReference>
<dbReference type="GO" id="GO:0009279">
    <property type="term" value="C:cell outer membrane"/>
    <property type="evidence" value="ECO:0007669"/>
    <property type="project" value="UniProtKB-SubCell"/>
</dbReference>
<dbReference type="PANTHER" id="PTHR30026:SF20">
    <property type="entry name" value="OUTER MEMBRANE PROTEIN TOLC"/>
    <property type="match status" value="1"/>
</dbReference>
<dbReference type="KEGG" id="tam:Theam_0862"/>
<dbReference type="eggNOG" id="COG1538">
    <property type="taxonomic scope" value="Bacteria"/>
</dbReference>
<comment type="similarity">
    <text evidence="2">Belongs to the outer membrane factor (OMF) (TC 1.B.17) family.</text>
</comment>
<evidence type="ECO:0000256" key="7">
    <source>
        <dbReference type="ARBA" id="ARBA00023237"/>
    </source>
</evidence>
<dbReference type="GO" id="GO:0015288">
    <property type="term" value="F:porin activity"/>
    <property type="evidence" value="ECO:0007669"/>
    <property type="project" value="TreeGrafter"/>
</dbReference>
<organism evidence="9 10">
    <name type="scientific">Thermovibrio ammonificans (strain DSM 15698 / JCM 12110 / HB-1)</name>
    <dbReference type="NCBI Taxonomy" id="648996"/>
    <lineage>
        <taxon>Bacteria</taxon>
        <taxon>Pseudomonadati</taxon>
        <taxon>Aquificota</taxon>
        <taxon>Aquificia</taxon>
        <taxon>Desulfurobacteriales</taxon>
        <taxon>Desulfurobacteriaceae</taxon>
        <taxon>Thermovibrio</taxon>
    </lineage>
</organism>
<comment type="subcellular location">
    <subcellularLocation>
        <location evidence="1">Cell outer membrane</location>
    </subcellularLocation>
</comment>
<keyword evidence="10" id="KW-1185">Reference proteome</keyword>
<feature type="coiled-coil region" evidence="8">
    <location>
        <begin position="315"/>
        <end position="379"/>
    </location>
</feature>
<dbReference type="PIRSF" id="PIRSF001892">
    <property type="entry name" value="CyaE"/>
    <property type="match status" value="1"/>
</dbReference>
<evidence type="ECO:0000256" key="5">
    <source>
        <dbReference type="ARBA" id="ARBA00022692"/>
    </source>
</evidence>
<accession>E8T6P5</accession>
<dbReference type="GO" id="GO:1990281">
    <property type="term" value="C:efflux pump complex"/>
    <property type="evidence" value="ECO:0007669"/>
    <property type="project" value="TreeGrafter"/>
</dbReference>
<evidence type="ECO:0000313" key="10">
    <source>
        <dbReference type="Proteomes" id="UP000006362"/>
    </source>
</evidence>
<keyword evidence="5" id="KW-0812">Transmembrane</keyword>
<keyword evidence="3" id="KW-0813">Transport</keyword>
<feature type="coiled-coil region" evidence="8">
    <location>
        <begin position="186"/>
        <end position="213"/>
    </location>
</feature>
<dbReference type="InterPro" id="IPR003423">
    <property type="entry name" value="OMP_efflux"/>
</dbReference>
<protein>
    <submittedName>
        <fullName evidence="9">Outer membrane efflux protein</fullName>
    </submittedName>
</protein>
<dbReference type="OrthoDB" id="9814032at2"/>
<keyword evidence="7" id="KW-0998">Cell outer membrane</keyword>
<dbReference type="SUPFAM" id="SSF56954">
    <property type="entry name" value="Outer membrane efflux proteins (OEP)"/>
    <property type="match status" value="1"/>
</dbReference>
<dbReference type="RefSeq" id="WP_013537615.1">
    <property type="nucleotide sequence ID" value="NC_014926.1"/>
</dbReference>
<name>E8T6P5_THEA1</name>
<evidence type="ECO:0000256" key="3">
    <source>
        <dbReference type="ARBA" id="ARBA00022448"/>
    </source>
</evidence>
<evidence type="ECO:0000256" key="2">
    <source>
        <dbReference type="ARBA" id="ARBA00007613"/>
    </source>
</evidence>
<reference evidence="9" key="1">
    <citation type="submission" date="2011-01" db="EMBL/GenBank/DDBJ databases">
        <title>Complete sequence of chromosome of Thermovibrio ammonificans HB-1.</title>
        <authorList>
            <consortium name="US DOE Joint Genome Institute"/>
            <person name="Lucas S."/>
            <person name="Copeland A."/>
            <person name="Lapidus A."/>
            <person name="Cheng J.-F."/>
            <person name="Goodwin L."/>
            <person name="Pitluck S."/>
            <person name="Davenport K."/>
            <person name="Detter J.C."/>
            <person name="Han C."/>
            <person name="Tapia R."/>
            <person name="Land M."/>
            <person name="Hauser L."/>
            <person name="Kyrpides N."/>
            <person name="Ivanova N."/>
            <person name="Ovchinnikova G."/>
            <person name="Vetriani C."/>
            <person name="Woyke T."/>
        </authorList>
    </citation>
    <scope>NUCLEOTIDE SEQUENCE [LARGE SCALE GENOMIC DNA]</scope>
    <source>
        <strain evidence="9">HB-1</strain>
    </source>
</reference>
<dbReference type="Pfam" id="PF02321">
    <property type="entry name" value="OEP"/>
    <property type="match status" value="2"/>
</dbReference>
<keyword evidence="6" id="KW-0472">Membrane</keyword>
<dbReference type="STRING" id="648996.Theam_0862"/>
<evidence type="ECO:0000256" key="6">
    <source>
        <dbReference type="ARBA" id="ARBA00023136"/>
    </source>
</evidence>
<dbReference type="InterPro" id="IPR028351">
    <property type="entry name" value="CyaE"/>
</dbReference>
<evidence type="ECO:0000256" key="4">
    <source>
        <dbReference type="ARBA" id="ARBA00022452"/>
    </source>
</evidence>
<dbReference type="HOGENOM" id="CLU_012817_10_6_0"/>
<dbReference type="GO" id="GO:0015562">
    <property type="term" value="F:efflux transmembrane transporter activity"/>
    <property type="evidence" value="ECO:0007669"/>
    <property type="project" value="InterPro"/>
</dbReference>
<evidence type="ECO:0000256" key="8">
    <source>
        <dbReference type="SAM" id="Coils"/>
    </source>
</evidence>